<keyword evidence="1" id="KW-1185">Reference proteome</keyword>
<proteinExistence type="predicted"/>
<evidence type="ECO:0000313" key="2">
    <source>
        <dbReference type="WBParaSite" id="GPLIN_001170800"/>
    </source>
</evidence>
<protein>
    <submittedName>
        <fullName evidence="2">Integrase</fullName>
    </submittedName>
</protein>
<name>A0A183CFQ3_GLOPA</name>
<dbReference type="Proteomes" id="UP000050741">
    <property type="component" value="Unassembled WGS sequence"/>
</dbReference>
<reference evidence="1" key="1">
    <citation type="submission" date="2014-05" db="EMBL/GenBank/DDBJ databases">
        <title>The genome and life-stage specific transcriptomes of Globodera pallida elucidate key aspects of plant parasitism by a cyst nematode.</title>
        <authorList>
            <person name="Cotton J.A."/>
            <person name="Lilley C.J."/>
            <person name="Jones L.M."/>
            <person name="Kikuchi T."/>
            <person name="Reid A.J."/>
            <person name="Thorpe P."/>
            <person name="Tsai I.J."/>
            <person name="Beasley H."/>
            <person name="Blok V."/>
            <person name="Cock P.J.A."/>
            <person name="Van den Akker S.E."/>
            <person name="Holroyd N."/>
            <person name="Hunt M."/>
            <person name="Mantelin S."/>
            <person name="Naghra H."/>
            <person name="Pain A."/>
            <person name="Palomares-Rius J.E."/>
            <person name="Zarowiecki M."/>
            <person name="Berriman M."/>
            <person name="Jones J.T."/>
            <person name="Urwin P.E."/>
        </authorList>
    </citation>
    <scope>NUCLEOTIDE SEQUENCE [LARGE SCALE GENOMIC DNA]</scope>
    <source>
        <strain evidence="1">Lindley</strain>
    </source>
</reference>
<dbReference type="AlphaFoldDB" id="A0A183CFQ3"/>
<evidence type="ECO:0000313" key="1">
    <source>
        <dbReference type="Proteomes" id="UP000050741"/>
    </source>
</evidence>
<organism evidence="1 2">
    <name type="scientific">Globodera pallida</name>
    <name type="common">Potato cyst nematode worm</name>
    <name type="synonym">Heterodera pallida</name>
    <dbReference type="NCBI Taxonomy" id="36090"/>
    <lineage>
        <taxon>Eukaryota</taxon>
        <taxon>Metazoa</taxon>
        <taxon>Ecdysozoa</taxon>
        <taxon>Nematoda</taxon>
        <taxon>Chromadorea</taxon>
        <taxon>Rhabditida</taxon>
        <taxon>Tylenchina</taxon>
        <taxon>Tylenchomorpha</taxon>
        <taxon>Tylenchoidea</taxon>
        <taxon>Heteroderidae</taxon>
        <taxon>Heteroderinae</taxon>
        <taxon>Globodera</taxon>
    </lineage>
</organism>
<reference evidence="2" key="2">
    <citation type="submission" date="2016-06" db="UniProtKB">
        <authorList>
            <consortium name="WormBaseParasite"/>
        </authorList>
    </citation>
    <scope>IDENTIFICATION</scope>
</reference>
<dbReference type="WBParaSite" id="GPLIN_001170800">
    <property type="protein sequence ID" value="GPLIN_001170800"/>
    <property type="gene ID" value="GPLIN_001170800"/>
</dbReference>
<sequence length="76" mass="8832">MRLRALFDCRGALPKTAKKLTAVVLEIQKILLGVIEPHGRRHFPPTAHRLILARDLKHQWAEYKRARMNGPDYPHL</sequence>
<accession>A0A183CFQ3</accession>